<keyword evidence="5 14" id="KW-0552">Olfaction</keyword>
<keyword evidence="12 13" id="KW-0807">Transducer</keyword>
<evidence type="ECO:0000256" key="11">
    <source>
        <dbReference type="ARBA" id="ARBA00023180"/>
    </source>
</evidence>
<evidence type="ECO:0000313" key="17">
    <source>
        <dbReference type="RefSeq" id="XP_018520769.1"/>
    </source>
</evidence>
<dbReference type="Proteomes" id="UP000694890">
    <property type="component" value="Linkage group LG21"/>
</dbReference>
<sequence length="321" mass="36378">MIYNNITTIKDFVILGFPGLHPTYYGPVSALLFFVYLAILVGNIFILVFVGVERRLHKPSYLIFSHLAMNDLLFGTVTLPKVISRYWWDDKITSFSACFTQMYFVHSLGAINSLLLLIMALDRFIAICLPLKYPILITNNTISIACGLSWIGTFVRMMAVVLHALTLPYCNSNIILQCYCDHISITSLGCGGNVKYVQAVALGLAMFTLLLPLSFIFFSYMSIFVVVLRMTNMENRYKTLSTCTPQLFVSCLYYLPRCFVYLAHNLGFSFSLDLRIALILLYSLLPCALNPVIYCFKTKDIKQILMKKLKNAKVGTKQISK</sequence>
<dbReference type="AlphaFoldDB" id="A0AAJ7LDQ3"/>
<evidence type="ECO:0000259" key="15">
    <source>
        <dbReference type="PROSITE" id="PS50262"/>
    </source>
</evidence>
<keyword evidence="9" id="KW-1015">Disulfide bond</keyword>
<dbReference type="InterPro" id="IPR050402">
    <property type="entry name" value="OR51/52/56-like"/>
</dbReference>
<keyword evidence="7 13" id="KW-0297">G-protein coupled receptor</keyword>
<evidence type="ECO:0000256" key="2">
    <source>
        <dbReference type="ARBA" id="ARBA00022475"/>
    </source>
</evidence>
<evidence type="ECO:0000256" key="13">
    <source>
        <dbReference type="RuleBase" id="RU000688"/>
    </source>
</evidence>
<feature type="transmembrane region" description="Helical" evidence="14">
    <location>
        <begin position="61"/>
        <end position="83"/>
    </location>
</feature>
<dbReference type="InterPro" id="IPR017452">
    <property type="entry name" value="GPCR_Rhodpsn_7TM"/>
</dbReference>
<evidence type="ECO:0000256" key="8">
    <source>
        <dbReference type="ARBA" id="ARBA00023136"/>
    </source>
</evidence>
<dbReference type="Gene3D" id="1.20.1070.10">
    <property type="entry name" value="Rhodopsin 7-helix transmembrane proteins"/>
    <property type="match status" value="1"/>
</dbReference>
<dbReference type="GO" id="GO:0004984">
    <property type="term" value="F:olfactory receptor activity"/>
    <property type="evidence" value="ECO:0007669"/>
    <property type="project" value="InterPro"/>
</dbReference>
<keyword evidence="6 14" id="KW-1133">Transmembrane helix</keyword>
<dbReference type="RefSeq" id="XP_018520769.1">
    <property type="nucleotide sequence ID" value="XM_018665253.1"/>
</dbReference>
<evidence type="ECO:0000256" key="14">
    <source>
        <dbReference type="RuleBase" id="RU363047"/>
    </source>
</evidence>
<dbReference type="PRINTS" id="PR00237">
    <property type="entry name" value="GPCRRHODOPSN"/>
</dbReference>
<evidence type="ECO:0000256" key="10">
    <source>
        <dbReference type="ARBA" id="ARBA00023170"/>
    </source>
</evidence>
<dbReference type="InterPro" id="IPR000276">
    <property type="entry name" value="GPCR_Rhodpsn"/>
</dbReference>
<keyword evidence="3 14" id="KW-0716">Sensory transduction</keyword>
<dbReference type="InterPro" id="IPR000725">
    <property type="entry name" value="Olfact_rcpt"/>
</dbReference>
<feature type="transmembrane region" description="Helical" evidence="14">
    <location>
        <begin position="142"/>
        <end position="165"/>
    </location>
</feature>
<accession>A0AAJ7LDQ3</accession>
<gene>
    <name evidence="17" type="primary">LOC108876007</name>
</gene>
<keyword evidence="11" id="KW-0325">Glycoprotein</keyword>
<comment type="similarity">
    <text evidence="13">Belongs to the G-protein coupled receptor 1 family.</text>
</comment>
<keyword evidence="4 13" id="KW-0812">Transmembrane</keyword>
<evidence type="ECO:0000256" key="6">
    <source>
        <dbReference type="ARBA" id="ARBA00022989"/>
    </source>
</evidence>
<keyword evidence="8 14" id="KW-0472">Membrane</keyword>
<evidence type="ECO:0000256" key="4">
    <source>
        <dbReference type="ARBA" id="ARBA00022692"/>
    </source>
</evidence>
<keyword evidence="2 14" id="KW-1003">Cell membrane</keyword>
<evidence type="ECO:0000313" key="16">
    <source>
        <dbReference type="Proteomes" id="UP000694890"/>
    </source>
</evidence>
<feature type="transmembrane region" description="Helical" evidence="14">
    <location>
        <begin position="103"/>
        <end position="121"/>
    </location>
</feature>
<feature type="transmembrane region" description="Helical" evidence="14">
    <location>
        <begin position="201"/>
        <end position="227"/>
    </location>
</feature>
<dbReference type="Pfam" id="PF13853">
    <property type="entry name" value="7tm_4"/>
    <property type="match status" value="1"/>
</dbReference>
<dbReference type="GO" id="GO:0005886">
    <property type="term" value="C:plasma membrane"/>
    <property type="evidence" value="ECO:0007669"/>
    <property type="project" value="UniProtKB-SubCell"/>
</dbReference>
<dbReference type="PROSITE" id="PS00237">
    <property type="entry name" value="G_PROTEIN_RECEP_F1_1"/>
    <property type="match status" value="1"/>
</dbReference>
<proteinExistence type="inferred from homology"/>
<organism evidence="16 17">
    <name type="scientific">Lates calcarifer</name>
    <name type="common">Barramundi</name>
    <name type="synonym">Holocentrus calcarifer</name>
    <dbReference type="NCBI Taxonomy" id="8187"/>
    <lineage>
        <taxon>Eukaryota</taxon>
        <taxon>Metazoa</taxon>
        <taxon>Chordata</taxon>
        <taxon>Craniata</taxon>
        <taxon>Vertebrata</taxon>
        <taxon>Euteleostomi</taxon>
        <taxon>Actinopterygii</taxon>
        <taxon>Neopterygii</taxon>
        <taxon>Teleostei</taxon>
        <taxon>Neoteleostei</taxon>
        <taxon>Acanthomorphata</taxon>
        <taxon>Carangaria</taxon>
        <taxon>Carangaria incertae sedis</taxon>
        <taxon>Centropomidae</taxon>
        <taxon>Lates</taxon>
    </lineage>
</organism>
<feature type="transmembrane region" description="Helical" evidence="14">
    <location>
        <begin position="24"/>
        <end position="49"/>
    </location>
</feature>
<evidence type="ECO:0000256" key="9">
    <source>
        <dbReference type="ARBA" id="ARBA00023157"/>
    </source>
</evidence>
<protein>
    <recommendedName>
        <fullName evidence="14">Olfactory receptor</fullName>
    </recommendedName>
</protein>
<evidence type="ECO:0000256" key="5">
    <source>
        <dbReference type="ARBA" id="ARBA00022725"/>
    </source>
</evidence>
<dbReference type="KEGG" id="lcf:108876007"/>
<dbReference type="FunFam" id="1.20.1070.10:FF:000024">
    <property type="entry name" value="Olfactory receptor"/>
    <property type="match status" value="1"/>
</dbReference>
<dbReference type="PANTHER" id="PTHR26450:SF417">
    <property type="entry name" value="ODORANT RECEPTOR-RELATED"/>
    <property type="match status" value="1"/>
</dbReference>
<dbReference type="PANTHER" id="PTHR26450">
    <property type="entry name" value="OLFACTORY RECEPTOR 56B1-RELATED"/>
    <property type="match status" value="1"/>
</dbReference>
<evidence type="ECO:0000256" key="1">
    <source>
        <dbReference type="ARBA" id="ARBA00004651"/>
    </source>
</evidence>
<evidence type="ECO:0000256" key="7">
    <source>
        <dbReference type="ARBA" id="ARBA00023040"/>
    </source>
</evidence>
<dbReference type="SUPFAM" id="SSF81321">
    <property type="entry name" value="Family A G protein-coupled receptor-like"/>
    <property type="match status" value="1"/>
</dbReference>
<feature type="domain" description="G-protein coupled receptors family 1 profile" evidence="15">
    <location>
        <begin position="42"/>
        <end position="294"/>
    </location>
</feature>
<evidence type="ECO:0000256" key="3">
    <source>
        <dbReference type="ARBA" id="ARBA00022606"/>
    </source>
</evidence>
<feature type="transmembrane region" description="Helical" evidence="14">
    <location>
        <begin position="276"/>
        <end position="296"/>
    </location>
</feature>
<dbReference type="GeneID" id="108876007"/>
<dbReference type="PROSITE" id="PS50262">
    <property type="entry name" value="G_PROTEIN_RECEP_F1_2"/>
    <property type="match status" value="1"/>
</dbReference>
<dbReference type="PRINTS" id="PR00245">
    <property type="entry name" value="OLFACTORYR"/>
</dbReference>
<evidence type="ECO:0000256" key="12">
    <source>
        <dbReference type="ARBA" id="ARBA00023224"/>
    </source>
</evidence>
<name>A0AAJ7LDQ3_LATCA</name>
<comment type="subcellular location">
    <subcellularLocation>
        <location evidence="1 14">Cell membrane</location>
        <topology evidence="1 14">Multi-pass membrane protein</topology>
    </subcellularLocation>
</comment>
<reference evidence="17" key="1">
    <citation type="submission" date="2025-08" db="UniProtKB">
        <authorList>
            <consortium name="RefSeq"/>
        </authorList>
    </citation>
    <scope>IDENTIFICATION</scope>
    <source>
        <tissue evidence="17">Brain</tissue>
    </source>
</reference>
<dbReference type="GO" id="GO:0004930">
    <property type="term" value="F:G protein-coupled receptor activity"/>
    <property type="evidence" value="ECO:0007669"/>
    <property type="project" value="UniProtKB-KW"/>
</dbReference>
<keyword evidence="10 13" id="KW-0675">Receptor</keyword>